<proteinExistence type="predicted"/>
<feature type="compositionally biased region" description="Basic and acidic residues" evidence="3">
    <location>
        <begin position="97"/>
        <end position="120"/>
    </location>
</feature>
<gene>
    <name evidence="5" type="ORF">KUCA_T00004052001</name>
</gene>
<evidence type="ECO:0000256" key="2">
    <source>
        <dbReference type="ARBA" id="ARBA00023242"/>
    </source>
</evidence>
<dbReference type="SUPFAM" id="SSF50729">
    <property type="entry name" value="PH domain-like"/>
    <property type="match status" value="1"/>
</dbReference>
<keyword evidence="2" id="KW-0539">Nucleus</keyword>
<dbReference type="EMBL" id="HG793129">
    <property type="protein sequence ID" value="CDK28071.1"/>
    <property type="molecule type" value="Genomic_DNA"/>
</dbReference>
<feature type="compositionally biased region" description="Acidic residues" evidence="3">
    <location>
        <begin position="82"/>
        <end position="95"/>
    </location>
</feature>
<evidence type="ECO:0000256" key="3">
    <source>
        <dbReference type="SAM" id="MobiDB-lite"/>
    </source>
</evidence>
<dbReference type="STRING" id="1382522.W6MN94"/>
<dbReference type="OrthoDB" id="411251at2759"/>
<evidence type="ECO:0000259" key="4">
    <source>
        <dbReference type="PROSITE" id="PS50196"/>
    </source>
</evidence>
<dbReference type="GO" id="GO:0005634">
    <property type="term" value="C:nucleus"/>
    <property type="evidence" value="ECO:0007669"/>
    <property type="project" value="UniProtKB-SubCell"/>
</dbReference>
<feature type="domain" description="RanBD1" evidence="4">
    <location>
        <begin position="234"/>
        <end position="385"/>
    </location>
</feature>
<feature type="compositionally biased region" description="Basic and acidic residues" evidence="3">
    <location>
        <begin position="137"/>
        <end position="158"/>
    </location>
</feature>
<dbReference type="InterPro" id="IPR000156">
    <property type="entry name" value="Ran_bind_dom"/>
</dbReference>
<sequence length="385" mass="42528">MAEDSREDKIVSEKEEIETIVASENPVEAGDVEEAGTTEPEQDKTEEAPGEIIQTESKVESSAEKNGGDELVFTNRKRAREESDEEEEADSDSSPEETTKKQKIEAESAETEKEAVIEEKESTNKVIEKFAKEETVEATAIDEKSTKPEKPAEPEKPKFVFGSRSTFGARPQFTLFQNKPEEKDKADVPAETKVAPSTFSGTASVFGSKSVFGNAFQAAINKESIFKAPEATEEAKTVSTVPAPSNGGTFQKIHLEKQAVVSGEENEKSVFSVRAKLYFLDLTNVEIGWKEKGVGQLKVNQLETATETYTSRILMRQDAIFKLILNCPLSKDIKVFKGLDSSLSREKFVRIQAFENGKPVQYAAKVKSSEDSQALYDTIIDLIPK</sequence>
<dbReference type="HOGENOM" id="CLU_717778_0_0_1"/>
<feature type="compositionally biased region" description="Basic and acidic residues" evidence="3">
    <location>
        <begin position="57"/>
        <end position="68"/>
    </location>
</feature>
<dbReference type="GO" id="GO:0006607">
    <property type="term" value="P:NLS-bearing protein import into nucleus"/>
    <property type="evidence" value="ECO:0007669"/>
    <property type="project" value="TreeGrafter"/>
</dbReference>
<feature type="region of interest" description="Disordered" evidence="3">
    <location>
        <begin position="137"/>
        <end position="163"/>
    </location>
</feature>
<evidence type="ECO:0000313" key="5">
    <source>
        <dbReference type="EMBL" id="CDK28071.1"/>
    </source>
</evidence>
<dbReference type="Proteomes" id="UP000019384">
    <property type="component" value="Unassembled WGS sequence"/>
</dbReference>
<dbReference type="AlphaFoldDB" id="W6MN94"/>
<evidence type="ECO:0000313" key="6">
    <source>
        <dbReference type="Proteomes" id="UP000019384"/>
    </source>
</evidence>
<organism evidence="5 6">
    <name type="scientific">Kuraishia capsulata CBS 1993</name>
    <dbReference type="NCBI Taxonomy" id="1382522"/>
    <lineage>
        <taxon>Eukaryota</taxon>
        <taxon>Fungi</taxon>
        <taxon>Dikarya</taxon>
        <taxon>Ascomycota</taxon>
        <taxon>Saccharomycotina</taxon>
        <taxon>Pichiomycetes</taxon>
        <taxon>Pichiales</taxon>
        <taxon>Pichiaceae</taxon>
        <taxon>Kuraishia</taxon>
    </lineage>
</organism>
<protein>
    <recommendedName>
        <fullName evidence="4">RanBD1 domain-containing protein</fullName>
    </recommendedName>
</protein>
<dbReference type="GeneID" id="34521450"/>
<reference evidence="5" key="1">
    <citation type="submission" date="2013-12" db="EMBL/GenBank/DDBJ databases">
        <authorList>
            <person name="Genoscope - CEA"/>
        </authorList>
    </citation>
    <scope>NUCLEOTIDE SEQUENCE</scope>
    <source>
        <strain evidence="5">CBS 1993</strain>
    </source>
</reference>
<evidence type="ECO:0000256" key="1">
    <source>
        <dbReference type="ARBA" id="ARBA00004123"/>
    </source>
</evidence>
<reference evidence="5" key="2">
    <citation type="submission" date="2014-02" db="EMBL/GenBank/DDBJ databases">
        <title>Complete DNA sequence of /Kuraishia capsulata/ illustrates novel genomic features among budding yeasts (/Saccharomycotina/).</title>
        <authorList>
            <person name="Morales L."/>
            <person name="Noel B."/>
            <person name="Porcel B."/>
            <person name="Marcet-Houben M."/>
            <person name="Hullo M-F."/>
            <person name="Sacerdot C."/>
            <person name="Tekaia F."/>
            <person name="Leh-Louis V."/>
            <person name="Despons L."/>
            <person name="Khanna V."/>
            <person name="Aury J-M."/>
            <person name="Barbe V."/>
            <person name="Couloux A."/>
            <person name="Labadie K."/>
            <person name="Pelletier E."/>
            <person name="Souciet J-L."/>
            <person name="Boekhout T."/>
            <person name="Gabaldon T."/>
            <person name="Wincker P."/>
            <person name="Dujon B."/>
        </authorList>
    </citation>
    <scope>NUCLEOTIDE SEQUENCE</scope>
    <source>
        <strain evidence="5">CBS 1993</strain>
    </source>
</reference>
<dbReference type="Pfam" id="PF00638">
    <property type="entry name" value="Ran_BP1"/>
    <property type="match status" value="1"/>
</dbReference>
<feature type="compositionally biased region" description="Basic and acidic residues" evidence="3">
    <location>
        <begin position="1"/>
        <end position="14"/>
    </location>
</feature>
<dbReference type="PROSITE" id="PS50196">
    <property type="entry name" value="RANBD1"/>
    <property type="match status" value="1"/>
</dbReference>
<name>W6MN94_9ASCO</name>
<feature type="region of interest" description="Disordered" evidence="3">
    <location>
        <begin position="1"/>
        <end position="120"/>
    </location>
</feature>
<dbReference type="SMART" id="SM00160">
    <property type="entry name" value="RanBD"/>
    <property type="match status" value="1"/>
</dbReference>
<dbReference type="InterPro" id="IPR045255">
    <property type="entry name" value="RanBP1-like"/>
</dbReference>
<dbReference type="Gene3D" id="2.30.29.30">
    <property type="entry name" value="Pleckstrin-homology domain (PH domain)/Phosphotyrosine-binding domain (PTB)"/>
    <property type="match status" value="1"/>
</dbReference>
<dbReference type="PANTHER" id="PTHR23138:SF142">
    <property type="entry name" value="RAN-BINDING PROTEIN 3B-RELATED"/>
    <property type="match status" value="1"/>
</dbReference>
<dbReference type="InterPro" id="IPR011993">
    <property type="entry name" value="PH-like_dom_sf"/>
</dbReference>
<dbReference type="RefSeq" id="XP_022460062.1">
    <property type="nucleotide sequence ID" value="XM_022600747.1"/>
</dbReference>
<comment type="subcellular location">
    <subcellularLocation>
        <location evidence="1">Nucleus</location>
    </subcellularLocation>
</comment>
<keyword evidence="6" id="KW-1185">Reference proteome</keyword>
<accession>W6MN94</accession>
<dbReference type="PANTHER" id="PTHR23138">
    <property type="entry name" value="RAN BINDING PROTEIN"/>
    <property type="match status" value="1"/>
</dbReference>